<gene>
    <name evidence="1" type="ORF">RF11_15514</name>
</gene>
<accession>A0A0C2J4U2</accession>
<dbReference type="Proteomes" id="UP000031668">
    <property type="component" value="Unassembled WGS sequence"/>
</dbReference>
<protein>
    <submittedName>
        <fullName evidence="1">Uncharacterized protein</fullName>
    </submittedName>
</protein>
<name>A0A0C2J4U2_THEKT</name>
<keyword evidence="2" id="KW-1185">Reference proteome</keyword>
<evidence type="ECO:0000313" key="1">
    <source>
        <dbReference type="EMBL" id="KII72854.1"/>
    </source>
</evidence>
<dbReference type="EMBL" id="JWZT01001085">
    <property type="protein sequence ID" value="KII72854.1"/>
    <property type="molecule type" value="Genomic_DNA"/>
</dbReference>
<evidence type="ECO:0000313" key="2">
    <source>
        <dbReference type="Proteomes" id="UP000031668"/>
    </source>
</evidence>
<reference evidence="1 2" key="1">
    <citation type="journal article" date="2014" name="Genome Biol. Evol.">
        <title>The genome of the myxosporean Thelohanellus kitauei shows adaptations to nutrient acquisition within its fish host.</title>
        <authorList>
            <person name="Yang Y."/>
            <person name="Xiong J."/>
            <person name="Zhou Z."/>
            <person name="Huo F."/>
            <person name="Miao W."/>
            <person name="Ran C."/>
            <person name="Liu Y."/>
            <person name="Zhang J."/>
            <person name="Feng J."/>
            <person name="Wang M."/>
            <person name="Wang M."/>
            <person name="Wang L."/>
            <person name="Yao B."/>
        </authorList>
    </citation>
    <scope>NUCLEOTIDE SEQUENCE [LARGE SCALE GENOMIC DNA]</scope>
    <source>
        <strain evidence="1">Wuqing</strain>
    </source>
</reference>
<proteinExistence type="predicted"/>
<sequence>MASVFEQANMLTRSTATSAGGSNRSLFSKASEISTRPRTIMYTWQCRFAHKIRFRRSDSACNVVHQATHIGLRASESYGGKGLTSSSALKSWRLCGVFNK</sequence>
<dbReference type="AlphaFoldDB" id="A0A0C2J4U2"/>
<comment type="caution">
    <text evidence="1">The sequence shown here is derived from an EMBL/GenBank/DDBJ whole genome shotgun (WGS) entry which is preliminary data.</text>
</comment>
<organism evidence="1 2">
    <name type="scientific">Thelohanellus kitauei</name>
    <name type="common">Myxosporean</name>
    <dbReference type="NCBI Taxonomy" id="669202"/>
    <lineage>
        <taxon>Eukaryota</taxon>
        <taxon>Metazoa</taxon>
        <taxon>Cnidaria</taxon>
        <taxon>Myxozoa</taxon>
        <taxon>Myxosporea</taxon>
        <taxon>Bivalvulida</taxon>
        <taxon>Platysporina</taxon>
        <taxon>Myxobolidae</taxon>
        <taxon>Thelohanellus</taxon>
    </lineage>
</organism>